<evidence type="ECO:0000313" key="4">
    <source>
        <dbReference type="Proteomes" id="UP000252770"/>
    </source>
</evidence>
<feature type="compositionally biased region" description="Polar residues" evidence="1">
    <location>
        <begin position="1"/>
        <end position="22"/>
    </location>
</feature>
<evidence type="ECO:0000256" key="1">
    <source>
        <dbReference type="SAM" id="MobiDB-lite"/>
    </source>
</evidence>
<reference evidence="3 4" key="1">
    <citation type="submission" date="2018-07" db="EMBL/GenBank/DDBJ databases">
        <title>Desertimonas flava gen. nov. sp. nov.</title>
        <authorList>
            <person name="Liu S."/>
        </authorList>
    </citation>
    <scope>NUCLEOTIDE SEQUENCE [LARGE SCALE GENOMIC DNA]</scope>
    <source>
        <strain evidence="3 4">16Sb5-5</strain>
    </source>
</reference>
<protein>
    <recommendedName>
        <fullName evidence="2">AbiEi antitoxin N-terminal domain-containing protein</fullName>
    </recommendedName>
</protein>
<dbReference type="Proteomes" id="UP000252770">
    <property type="component" value="Unassembled WGS sequence"/>
</dbReference>
<feature type="domain" description="AbiEi antitoxin N-terminal" evidence="2">
    <location>
        <begin position="83"/>
        <end position="125"/>
    </location>
</feature>
<dbReference type="InterPro" id="IPR025159">
    <property type="entry name" value="AbiEi_N"/>
</dbReference>
<dbReference type="Pfam" id="PF13338">
    <property type="entry name" value="AbiEi_4"/>
    <property type="match status" value="1"/>
</dbReference>
<evidence type="ECO:0000313" key="3">
    <source>
        <dbReference type="EMBL" id="RCK69040.1"/>
    </source>
</evidence>
<proteinExistence type="predicted"/>
<feature type="compositionally biased region" description="Basic and acidic residues" evidence="1">
    <location>
        <begin position="181"/>
        <end position="191"/>
    </location>
</feature>
<comment type="caution">
    <text evidence="3">The sequence shown here is derived from an EMBL/GenBank/DDBJ whole genome shotgun (WGS) entry which is preliminary data.</text>
</comment>
<feature type="region of interest" description="Disordered" evidence="1">
    <location>
        <begin position="181"/>
        <end position="201"/>
    </location>
</feature>
<feature type="region of interest" description="Disordered" evidence="1">
    <location>
        <begin position="1"/>
        <end position="78"/>
    </location>
</feature>
<name>A0A367YTC5_9ACTN</name>
<dbReference type="AlphaFoldDB" id="A0A367YTC5"/>
<dbReference type="EMBL" id="QOUI01000007">
    <property type="protein sequence ID" value="RCK69040.1"/>
    <property type="molecule type" value="Genomic_DNA"/>
</dbReference>
<evidence type="ECO:0000259" key="2">
    <source>
        <dbReference type="Pfam" id="PF13338"/>
    </source>
</evidence>
<gene>
    <name evidence="3" type="ORF">DT076_11800</name>
</gene>
<organism evidence="3 4">
    <name type="scientific">Desertihabitans brevis</name>
    <dbReference type="NCBI Taxonomy" id="2268447"/>
    <lineage>
        <taxon>Bacteria</taxon>
        <taxon>Bacillati</taxon>
        <taxon>Actinomycetota</taxon>
        <taxon>Actinomycetes</taxon>
        <taxon>Propionibacteriales</taxon>
        <taxon>Propionibacteriaceae</taxon>
        <taxon>Desertihabitans</taxon>
    </lineage>
</organism>
<sequence>MPCSNRSAAPATSPTRRPGTSSAPPPWAPEAHRPGAEWGGFCTEFGAHPSPLSTSSRRAAAGGRGRAHVGSMRTRIDPPPGLTDLVALQGGVASIEQVMGLGLPRRSLQRLVAQRRWVHLCRGIYGVEPLTWVSHAWAGTLLGGDRSRIGGTAALHLHGLVAEPPEQIDVWVPREQRPGDRGPWRFRRETPVTHSGATVGGPPRLAVEDAVLDAAADLAEDDWAALVITTVQCRRSTARRLARAARHRQRLRHRRVLDGLLGDVTDGVESPLERAYLHAVERAHGLPRGVRQHRSHGMRRDVVYRGLGVVVELDSRWHDGRIRFDDMWRDNVARLSDEITLRYGWPHVVGSPCRTAQQVAELLIARGWPGLPTRCDRCRRVP</sequence>
<accession>A0A367YTC5</accession>
<keyword evidence="4" id="KW-1185">Reference proteome</keyword>